<proteinExistence type="inferred from homology"/>
<dbReference type="InterPro" id="IPR046953">
    <property type="entry name" value="Spore_GerAC-like_C"/>
</dbReference>
<evidence type="ECO:0000256" key="6">
    <source>
        <dbReference type="ARBA" id="ARBA00023139"/>
    </source>
</evidence>
<evidence type="ECO:0000256" key="7">
    <source>
        <dbReference type="ARBA" id="ARBA00023288"/>
    </source>
</evidence>
<accession>A0ABW1L4L4</accession>
<keyword evidence="7" id="KW-0449">Lipoprotein</keyword>
<dbReference type="RefSeq" id="WP_377733015.1">
    <property type="nucleotide sequence ID" value="NZ_JBHSRI010000005.1"/>
</dbReference>
<dbReference type="NCBIfam" id="TIGR02887">
    <property type="entry name" value="spore_ger_x_C"/>
    <property type="match status" value="1"/>
</dbReference>
<dbReference type="Gene3D" id="3.30.300.210">
    <property type="entry name" value="Nutrient germinant receptor protein C, domain 3"/>
    <property type="match status" value="1"/>
</dbReference>
<evidence type="ECO:0000256" key="4">
    <source>
        <dbReference type="ARBA" id="ARBA00022729"/>
    </source>
</evidence>
<evidence type="ECO:0000259" key="9">
    <source>
        <dbReference type="Pfam" id="PF25198"/>
    </source>
</evidence>
<comment type="caution">
    <text evidence="10">The sequence shown here is derived from an EMBL/GenBank/DDBJ whole genome shotgun (WGS) entry which is preliminary data.</text>
</comment>
<gene>
    <name evidence="10" type="ORF">ACFPYN_05540</name>
</gene>
<dbReference type="InterPro" id="IPR008844">
    <property type="entry name" value="Spore_GerAC-like"/>
</dbReference>
<evidence type="ECO:0000313" key="11">
    <source>
        <dbReference type="Proteomes" id="UP001596170"/>
    </source>
</evidence>
<evidence type="ECO:0000313" key="10">
    <source>
        <dbReference type="EMBL" id="MFC6038915.1"/>
    </source>
</evidence>
<dbReference type="EMBL" id="JBHSRI010000005">
    <property type="protein sequence ID" value="MFC6038915.1"/>
    <property type="molecule type" value="Genomic_DNA"/>
</dbReference>
<evidence type="ECO:0000256" key="3">
    <source>
        <dbReference type="ARBA" id="ARBA00022544"/>
    </source>
</evidence>
<feature type="domain" description="Spore germination GerAC-like C-terminal" evidence="8">
    <location>
        <begin position="201"/>
        <end position="368"/>
    </location>
</feature>
<keyword evidence="6" id="KW-0564">Palmitate</keyword>
<evidence type="ECO:0000256" key="1">
    <source>
        <dbReference type="ARBA" id="ARBA00004635"/>
    </source>
</evidence>
<sequence>MKKVLLLFTILLFLAGCWDERLLKDANLINMETLDETTDGKIETTVSVPKAKAGQAETQDIIVNTESAIGDTVRNSINNLDKKMAGNLDASKNEVLLLGEELVKEEIFSVLDVFYRDPRSALNAKVAITEGSAKDFINLKIEGQPLISRYFSELIKSAESNTLVPELNLQLLCSLIFDEGQDFALPYLRLSEDEKSAEIVGLIMFHEEQQRGMLTSEEGMMFLLLSDQKGDIDQITENVGSGSGSNRKDYVTIDIKKATRKLDIQTEGEKGIQVNLTLDLEVNVVEYPEDKLHEKSTIENLNQKLSEILTKRAEETVAKMQESNSDLLGIGRRLIAYHPKEWIKLDWKTEYPKIAMKTKVNVKVESHGIIN</sequence>
<keyword evidence="5" id="KW-0472">Membrane</keyword>
<keyword evidence="11" id="KW-1185">Reference proteome</keyword>
<evidence type="ECO:0000256" key="2">
    <source>
        <dbReference type="ARBA" id="ARBA00007886"/>
    </source>
</evidence>
<dbReference type="InterPro" id="IPR038501">
    <property type="entry name" value="Spore_GerAC_C_sf"/>
</dbReference>
<dbReference type="Pfam" id="PF25198">
    <property type="entry name" value="Spore_GerAC_N"/>
    <property type="match status" value="1"/>
</dbReference>
<dbReference type="InterPro" id="IPR057336">
    <property type="entry name" value="GerAC_N"/>
</dbReference>
<reference evidence="11" key="1">
    <citation type="journal article" date="2019" name="Int. J. Syst. Evol. Microbiol.">
        <title>The Global Catalogue of Microorganisms (GCM) 10K type strain sequencing project: providing services to taxonomists for standard genome sequencing and annotation.</title>
        <authorList>
            <consortium name="The Broad Institute Genomics Platform"/>
            <consortium name="The Broad Institute Genome Sequencing Center for Infectious Disease"/>
            <person name="Wu L."/>
            <person name="Ma J."/>
        </authorList>
    </citation>
    <scope>NUCLEOTIDE SEQUENCE [LARGE SCALE GENOMIC DNA]</scope>
    <source>
        <strain evidence="11">CCUG 54527</strain>
    </source>
</reference>
<dbReference type="Proteomes" id="UP001596170">
    <property type="component" value="Unassembled WGS sequence"/>
</dbReference>
<organism evidence="10 11">
    <name type="scientific">Paenisporosarcina macmurdoensis</name>
    <dbReference type="NCBI Taxonomy" id="212659"/>
    <lineage>
        <taxon>Bacteria</taxon>
        <taxon>Bacillati</taxon>
        <taxon>Bacillota</taxon>
        <taxon>Bacilli</taxon>
        <taxon>Bacillales</taxon>
        <taxon>Caryophanaceae</taxon>
        <taxon>Paenisporosarcina</taxon>
    </lineage>
</organism>
<evidence type="ECO:0000259" key="8">
    <source>
        <dbReference type="Pfam" id="PF05504"/>
    </source>
</evidence>
<keyword evidence="4" id="KW-0732">Signal</keyword>
<comment type="subcellular location">
    <subcellularLocation>
        <location evidence="1">Membrane</location>
        <topology evidence="1">Lipid-anchor</topology>
    </subcellularLocation>
</comment>
<name>A0ABW1L4L4_9BACL</name>
<keyword evidence="3" id="KW-0309">Germination</keyword>
<dbReference type="PANTHER" id="PTHR35789:SF1">
    <property type="entry name" value="SPORE GERMINATION PROTEIN B3"/>
    <property type="match status" value="1"/>
</dbReference>
<dbReference type="PROSITE" id="PS51257">
    <property type="entry name" value="PROKAR_LIPOPROTEIN"/>
    <property type="match status" value="1"/>
</dbReference>
<dbReference type="PANTHER" id="PTHR35789">
    <property type="entry name" value="SPORE GERMINATION PROTEIN B3"/>
    <property type="match status" value="1"/>
</dbReference>
<protein>
    <submittedName>
        <fullName evidence="10">Ger(X)C family spore germination protein</fullName>
    </submittedName>
</protein>
<feature type="domain" description="Spore germination protein N-terminal" evidence="9">
    <location>
        <begin position="19"/>
        <end position="189"/>
    </location>
</feature>
<evidence type="ECO:0000256" key="5">
    <source>
        <dbReference type="ARBA" id="ARBA00023136"/>
    </source>
</evidence>
<dbReference type="Pfam" id="PF05504">
    <property type="entry name" value="Spore_GerAC"/>
    <property type="match status" value="1"/>
</dbReference>
<comment type="similarity">
    <text evidence="2">Belongs to the GerABKC lipoprotein family.</text>
</comment>